<proteinExistence type="predicted"/>
<keyword evidence="1" id="KW-0472">Membrane</keyword>
<gene>
    <name evidence="2" type="ORF">UFOPK1358_00395</name>
</gene>
<feature type="transmembrane region" description="Helical" evidence="1">
    <location>
        <begin position="82"/>
        <end position="106"/>
    </location>
</feature>
<name>A0A6J6AYV6_9ZZZZ</name>
<dbReference type="Pfam" id="PF13630">
    <property type="entry name" value="SdpI"/>
    <property type="match status" value="1"/>
</dbReference>
<protein>
    <submittedName>
        <fullName evidence="2">Unannotated protein</fullName>
    </submittedName>
</protein>
<feature type="transmembrane region" description="Helical" evidence="1">
    <location>
        <begin position="6"/>
        <end position="24"/>
    </location>
</feature>
<keyword evidence="1" id="KW-0812">Transmembrane</keyword>
<accession>A0A6J6AYV6</accession>
<feature type="transmembrane region" description="Helical" evidence="1">
    <location>
        <begin position="56"/>
        <end position="76"/>
    </location>
</feature>
<reference evidence="2" key="1">
    <citation type="submission" date="2020-05" db="EMBL/GenBank/DDBJ databases">
        <authorList>
            <person name="Chiriac C."/>
            <person name="Salcher M."/>
            <person name="Ghai R."/>
            <person name="Kavagutti S V."/>
        </authorList>
    </citation>
    <scope>NUCLEOTIDE SEQUENCE</scope>
</reference>
<dbReference type="EMBL" id="CAEZSF010000022">
    <property type="protein sequence ID" value="CAB4531606.1"/>
    <property type="molecule type" value="Genomic_DNA"/>
</dbReference>
<organism evidence="2">
    <name type="scientific">freshwater metagenome</name>
    <dbReference type="NCBI Taxonomy" id="449393"/>
    <lineage>
        <taxon>unclassified sequences</taxon>
        <taxon>metagenomes</taxon>
        <taxon>ecological metagenomes</taxon>
    </lineage>
</organism>
<dbReference type="AlphaFoldDB" id="A0A6J6AYV6"/>
<evidence type="ECO:0000256" key="1">
    <source>
        <dbReference type="SAM" id="Phobius"/>
    </source>
</evidence>
<keyword evidence="1" id="KW-1133">Transmembrane helix</keyword>
<dbReference type="InterPro" id="IPR025962">
    <property type="entry name" value="SdpI/YhfL"/>
</dbReference>
<evidence type="ECO:0000313" key="2">
    <source>
        <dbReference type="EMBL" id="CAB4531606.1"/>
    </source>
</evidence>
<sequence>MAGLIVGVVLVAMGLAELWVCWLGSQRKLPPNALVGIRLPATRSSEEAWYVAHESAAGLLGLGGGIAATCGIAVLFTGLDVVGVAVAALGFVALLGATSVATVVAFRSVKDLTK</sequence>